<dbReference type="GO" id="GO:0005634">
    <property type="term" value="C:nucleus"/>
    <property type="evidence" value="ECO:0007669"/>
    <property type="project" value="UniProtKB-SubCell"/>
</dbReference>
<dbReference type="InterPro" id="IPR033031">
    <property type="entry name" value="Scc2/Nipped-B"/>
</dbReference>
<evidence type="ECO:0000313" key="14">
    <source>
        <dbReference type="Proteomes" id="UP001642360"/>
    </source>
</evidence>
<keyword evidence="3" id="KW-0479">Metal-binding</keyword>
<dbReference type="PROSITE" id="PS50016">
    <property type="entry name" value="ZF_PHD_2"/>
    <property type="match status" value="1"/>
</dbReference>
<evidence type="ECO:0000313" key="13">
    <source>
        <dbReference type="EMBL" id="CAK9186025.1"/>
    </source>
</evidence>
<keyword evidence="7 10" id="KW-0539">Nucleus</keyword>
<dbReference type="Pfam" id="PF12765">
    <property type="entry name" value="Cohesin_HEAT"/>
    <property type="match status" value="1"/>
</dbReference>
<dbReference type="InterPro" id="IPR019786">
    <property type="entry name" value="Zinc_finger_PHD-type_CS"/>
</dbReference>
<keyword evidence="5 9" id="KW-0863">Zinc-finger</keyword>
<comment type="subcellular location">
    <subcellularLocation>
        <location evidence="1 10">Nucleus</location>
    </subcellularLocation>
</comment>
<dbReference type="FunFam" id="1.25.10.10:FF:000697">
    <property type="entry name" value="Sister chromatid cohesion protein"/>
    <property type="match status" value="1"/>
</dbReference>
<keyword evidence="4 10" id="KW-0677">Repeat</keyword>
<evidence type="ECO:0000256" key="1">
    <source>
        <dbReference type="ARBA" id="ARBA00004123"/>
    </source>
</evidence>
<protein>
    <recommendedName>
        <fullName evidence="10">Sister chromatid cohesion protein</fullName>
    </recommendedName>
</protein>
<comment type="similarity">
    <text evidence="2 10">Belongs to the SCC2/Nipped-B family.</text>
</comment>
<evidence type="ECO:0000256" key="2">
    <source>
        <dbReference type="ARBA" id="ARBA00009252"/>
    </source>
</evidence>
<feature type="compositionally biased region" description="Basic residues" evidence="11">
    <location>
        <begin position="1804"/>
        <end position="1814"/>
    </location>
</feature>
<dbReference type="SUPFAM" id="SSF48371">
    <property type="entry name" value="ARM repeat"/>
    <property type="match status" value="2"/>
</dbReference>
<dbReference type="InterPro" id="IPR026003">
    <property type="entry name" value="Cohesin_HEAT"/>
</dbReference>
<evidence type="ECO:0000259" key="12">
    <source>
        <dbReference type="PROSITE" id="PS50016"/>
    </source>
</evidence>
<evidence type="ECO:0000256" key="9">
    <source>
        <dbReference type="PROSITE-ProRule" id="PRU00146"/>
    </source>
</evidence>
<evidence type="ECO:0000256" key="11">
    <source>
        <dbReference type="SAM" id="MobiDB-lite"/>
    </source>
</evidence>
<feature type="compositionally biased region" description="Basic residues" evidence="11">
    <location>
        <begin position="1762"/>
        <end position="1774"/>
    </location>
</feature>
<keyword evidence="6" id="KW-0862">Zinc</keyword>
<dbReference type="CDD" id="cd23958">
    <property type="entry name" value="SCC2"/>
    <property type="match status" value="1"/>
</dbReference>
<dbReference type="Pfam" id="PF12830">
    <property type="entry name" value="Nipped-B_C"/>
    <property type="match status" value="1"/>
</dbReference>
<evidence type="ECO:0000256" key="6">
    <source>
        <dbReference type="ARBA" id="ARBA00022833"/>
    </source>
</evidence>
<dbReference type="InterPro" id="IPR016024">
    <property type="entry name" value="ARM-type_fold"/>
</dbReference>
<reference evidence="13 14" key="1">
    <citation type="submission" date="2024-02" db="EMBL/GenBank/DDBJ databases">
        <authorList>
            <person name="Vignale AGUSTIN F."/>
            <person name="Sosa J E."/>
            <person name="Modenutti C."/>
        </authorList>
    </citation>
    <scope>NUCLEOTIDE SEQUENCE [LARGE SCALE GENOMIC DNA]</scope>
</reference>
<dbReference type="Gene3D" id="1.25.10.10">
    <property type="entry name" value="Leucine-rich Repeat Variant"/>
    <property type="match status" value="2"/>
</dbReference>
<dbReference type="SUPFAM" id="SSF57903">
    <property type="entry name" value="FYVE/PHD zinc finger"/>
    <property type="match status" value="1"/>
</dbReference>
<keyword evidence="14" id="KW-1185">Reference proteome</keyword>
<feature type="domain" description="PHD-type" evidence="12">
    <location>
        <begin position="684"/>
        <end position="734"/>
    </location>
</feature>
<comment type="caution">
    <text evidence="13">The sequence shown here is derived from an EMBL/GenBank/DDBJ whole genome shotgun (WGS) entry which is preliminary data.</text>
</comment>
<proteinExistence type="inferred from homology"/>
<dbReference type="PROSITE" id="PS01359">
    <property type="entry name" value="ZF_PHD_1"/>
    <property type="match status" value="1"/>
</dbReference>
<dbReference type="Proteomes" id="UP001642360">
    <property type="component" value="Unassembled WGS sequence"/>
</dbReference>
<keyword evidence="8 10" id="KW-0131">Cell cycle</keyword>
<gene>
    <name evidence="13" type="ORF">ILEXP_LOCUS56507</name>
</gene>
<dbReference type="PANTHER" id="PTHR21704:SF18">
    <property type="entry name" value="NIPPED-B-LIKE PROTEIN"/>
    <property type="match status" value="1"/>
</dbReference>
<dbReference type="Gene3D" id="3.30.40.10">
    <property type="entry name" value="Zinc/RING finger domain, C3HC4 (zinc finger)"/>
    <property type="match status" value="1"/>
</dbReference>
<accession>A0ABC8UY65</accession>
<dbReference type="GO" id="GO:0008270">
    <property type="term" value="F:zinc ion binding"/>
    <property type="evidence" value="ECO:0007669"/>
    <property type="project" value="UniProtKB-KW"/>
</dbReference>
<feature type="region of interest" description="Disordered" evidence="11">
    <location>
        <begin position="1759"/>
        <end position="1814"/>
    </location>
</feature>
<feature type="compositionally biased region" description="Acidic residues" evidence="11">
    <location>
        <begin position="1782"/>
        <end position="1791"/>
    </location>
</feature>
<name>A0ABC8UY65_9AQUA</name>
<evidence type="ECO:0000256" key="10">
    <source>
        <dbReference type="RuleBase" id="RU364107"/>
    </source>
</evidence>
<dbReference type="InterPro" id="IPR019787">
    <property type="entry name" value="Znf_PHD-finger"/>
</dbReference>
<dbReference type="InterPro" id="IPR024986">
    <property type="entry name" value="Nipped-B_C"/>
</dbReference>
<dbReference type="SMART" id="SM00249">
    <property type="entry name" value="PHD"/>
    <property type="match status" value="1"/>
</dbReference>
<evidence type="ECO:0000256" key="4">
    <source>
        <dbReference type="ARBA" id="ARBA00022737"/>
    </source>
</evidence>
<dbReference type="InterPro" id="IPR011989">
    <property type="entry name" value="ARM-like"/>
</dbReference>
<dbReference type="PANTHER" id="PTHR21704">
    <property type="entry name" value="NIPPED-B-LIKE PROTEIN DELANGIN SCC2-RELATED"/>
    <property type="match status" value="1"/>
</dbReference>
<organism evidence="13 14">
    <name type="scientific">Ilex paraguariensis</name>
    <name type="common">yerba mate</name>
    <dbReference type="NCBI Taxonomy" id="185542"/>
    <lineage>
        <taxon>Eukaryota</taxon>
        <taxon>Viridiplantae</taxon>
        <taxon>Streptophyta</taxon>
        <taxon>Embryophyta</taxon>
        <taxon>Tracheophyta</taxon>
        <taxon>Spermatophyta</taxon>
        <taxon>Magnoliopsida</taxon>
        <taxon>eudicotyledons</taxon>
        <taxon>Gunneridae</taxon>
        <taxon>Pentapetalae</taxon>
        <taxon>asterids</taxon>
        <taxon>campanulids</taxon>
        <taxon>Aquifoliales</taxon>
        <taxon>Aquifoliaceae</taxon>
        <taxon>Ilex</taxon>
    </lineage>
</organism>
<dbReference type="Pfam" id="PF00628">
    <property type="entry name" value="PHD"/>
    <property type="match status" value="1"/>
</dbReference>
<sequence length="1814" mass="202988">MLNPSGGIPRGISLSNTVHSEVAPCLPLPSLPVFCGALDEVLHLFDEHSSSRSLNRNDVVNQASRIADLLRNTDVSYLNLRAEASPQPYGYVGSLDLYNEVLTYDSEAFEHIAPGPIKDQICSTVTDKKPFEQSVPITNDAQREFGGIQNRQHGVVVPNDAVTSSSRKQKAKKKGSGDILSSAGPDATERQDAAVGSFCELLEDFCGRAEILSDDRDEAEWLPLPISDLRMLVNEIMSIRAKKVLHVVPVDVLVRMLRVLDHQIHRAEGLSINDCGHAVELFHVAAVATVVYRRIDWKGYGWAFILSCADSDVVSSVCGALESIHAALAIMAHRGMAKQLYKEEIIERILEFSRHQITDVMCACDPAYRALHKPDENGVLEGEEDEEIDADFGSASRKRRTSKNIKVKKSAANKMSAAVTTILQKLCTIIGFLKDLLSIERLSDSCILQLVRTSFTTFLVDNIQLLQLKAINLISGVFYTYTQHRTYIMDEVLQLLLKLPFSKRVPRTYHLPDEEQRQIQMITALLIQLVHCSANLPEAIKQTTNGISLLEVSIDASYPTKCLEAVTEACCLFWSRVLQRFTSTKTQEASEVKTMMENLVMDLLTTLNLPEYPASAPLLEVLCVLLLQNAGLKSKDVAARSMAIDLLGTIAARLKHDAVLCRREIFWIVQEMIIKDNADCSYSKEACSVCLDAKSEKSLFVCHGCQRLFHADCMGVREHEVPTRSWYCQFCLCRKQLIVLESYCKSQCKDDEKKNHSSSEKSSESTYPPTKVEIVQQMLLNYLQDSGSATDVHLFTRWFYLCLWYKDDPNSRQKLFFYLARLKSEAIVHDSRISSSLFTRDSVKKIAMALGQNNSFSRGLDKILHMLLASLRENSPVIRAKALRAVSIIVEADPEVLCDKLVQTAVEGRFCDSAISAREAALELVGRHIASHPGVGLKYFEKVAERMKDTGVSVRKRAIKIIRDMCISNTTFTEFTSACVEIISRVNDEESSIQDLVCKTFYEFWFEEPSGSHTRLFGDGSSVPLEVAKKTEQIVEMLRRMPSYQPLITVIKRNLALDFFPQSMKAAGINPVSLASVRKRCELMCKCLLERILQAEEMNNEEVEGHTLPYVLLLHAFCVVDPTLCAPVSDPSQFVVTLQPYLKTQANNRVVAQLLESIIFVIDSVLPMLRKLPQSVIEELEQDLKQMIVRHSFLTVVHACIRCLCSVCKLAGKGSAVVEYLIQLFSKRLDALGFENKQLVGRSLFCLGLLIRYGNSLLSMSCSSNRNIDVVSSLNLFKKYLQAEDFVIKVRSLQALGYVLIARPEYMLEKDVGRILEATLSSNTDARLKMQALQNMYDYLLDAESQMGSDKASNADIIDGGHNVPVAAGAGDTNICGGIVQLYWDRILGRCLDVNEQVRQSALKIVEVVLRQGLVHPITCVPYLIALETDPEEGNSKLAHHLLLNMNEKYPAFFESRLGDGLQMSFIFIQCISESSPGNLFHKAQSKLTGALKGKSDSGSFSYARFGVSRIYKLIRGNRVSRNKFMASVVRKFDTPSWNDSVIPFLKYCAEILALLPFTLPDEPLYLIYAINRIMQVRAGTLEANMKVFLHFLQGNDQKIPNGNGTMKPEPSSLHNYNHALSVDVNETVQEELAGHYISNHNEYEDSNLHATTSGNSCCISGDDLQKIQVDCLAAGALQLLLKLKRHLKIVYSLNDARCQVFTPNEPPKPGEVFSRLNIPFDVGEVHIDLPTTYQGLLQRYQEFKNALKEDTVDYSTYTANIKRKRPPPRKGGKSSHFMGGDGEDDDDEDWGSGVRRLNNGGRKGSRSRQRLEL</sequence>
<dbReference type="InterPro" id="IPR013083">
    <property type="entry name" value="Znf_RING/FYVE/PHD"/>
</dbReference>
<evidence type="ECO:0000256" key="8">
    <source>
        <dbReference type="ARBA" id="ARBA00023306"/>
    </source>
</evidence>
<dbReference type="InterPro" id="IPR001965">
    <property type="entry name" value="Znf_PHD"/>
</dbReference>
<evidence type="ECO:0000256" key="7">
    <source>
        <dbReference type="ARBA" id="ARBA00023242"/>
    </source>
</evidence>
<dbReference type="InterPro" id="IPR011011">
    <property type="entry name" value="Znf_FYVE_PHD"/>
</dbReference>
<evidence type="ECO:0000256" key="5">
    <source>
        <dbReference type="ARBA" id="ARBA00022771"/>
    </source>
</evidence>
<dbReference type="EMBL" id="CAUOFW020009501">
    <property type="protein sequence ID" value="CAK9186025.1"/>
    <property type="molecule type" value="Genomic_DNA"/>
</dbReference>
<feature type="region of interest" description="Disordered" evidence="11">
    <location>
        <begin position="160"/>
        <end position="188"/>
    </location>
</feature>
<evidence type="ECO:0000256" key="3">
    <source>
        <dbReference type="ARBA" id="ARBA00022723"/>
    </source>
</evidence>